<name>A0ABW3CB88_9ACTN</name>
<evidence type="ECO:0000313" key="1">
    <source>
        <dbReference type="EMBL" id="MFD0851741.1"/>
    </source>
</evidence>
<accession>A0ABW3CB88</accession>
<proteinExistence type="predicted"/>
<keyword evidence="2" id="KW-1185">Reference proteome</keyword>
<dbReference type="InterPro" id="IPR006764">
    <property type="entry name" value="SAM_dep_MeTrfase_SAV2177_type"/>
</dbReference>
<reference evidence="2" key="1">
    <citation type="journal article" date="2019" name="Int. J. Syst. Evol. Microbiol.">
        <title>The Global Catalogue of Microorganisms (GCM) 10K type strain sequencing project: providing services to taxonomists for standard genome sequencing and annotation.</title>
        <authorList>
            <consortium name="The Broad Institute Genomics Platform"/>
            <consortium name="The Broad Institute Genome Sequencing Center for Infectious Disease"/>
            <person name="Wu L."/>
            <person name="Ma J."/>
        </authorList>
    </citation>
    <scope>NUCLEOTIDE SEQUENCE [LARGE SCALE GENOMIC DNA]</scope>
    <source>
        <strain evidence="2">JCM 31696</strain>
    </source>
</reference>
<dbReference type="InterPro" id="IPR029063">
    <property type="entry name" value="SAM-dependent_MTases_sf"/>
</dbReference>
<dbReference type="EMBL" id="JBHTIR010000742">
    <property type="protein sequence ID" value="MFD0851741.1"/>
    <property type="molecule type" value="Genomic_DNA"/>
</dbReference>
<comment type="caution">
    <text evidence="1">The sequence shown here is derived from an EMBL/GenBank/DDBJ whole genome shotgun (WGS) entry which is preliminary data.</text>
</comment>
<dbReference type="GO" id="GO:0032259">
    <property type="term" value="P:methylation"/>
    <property type="evidence" value="ECO:0007669"/>
    <property type="project" value="UniProtKB-KW"/>
</dbReference>
<evidence type="ECO:0000313" key="2">
    <source>
        <dbReference type="Proteomes" id="UP001597083"/>
    </source>
</evidence>
<dbReference type="Proteomes" id="UP001597083">
    <property type="component" value="Unassembled WGS sequence"/>
</dbReference>
<feature type="non-terminal residue" evidence="1">
    <location>
        <position position="1"/>
    </location>
</feature>
<sequence>TPPGSALVISHVTSEENRADAADTAENVYKSSTASLALRTRPEIAALLTGYKLDDPGLVYAPEWHPDTPDTVSTLGTKPTSPSDSFLFVAVGHR</sequence>
<keyword evidence="1" id="KW-0489">Methyltransferase</keyword>
<dbReference type="GO" id="GO:0008168">
    <property type="term" value="F:methyltransferase activity"/>
    <property type="evidence" value="ECO:0007669"/>
    <property type="project" value="UniProtKB-KW"/>
</dbReference>
<dbReference type="Pfam" id="PF04672">
    <property type="entry name" value="Methyltransf_19"/>
    <property type="match status" value="1"/>
</dbReference>
<protein>
    <submittedName>
        <fullName evidence="1">SAM-dependent methyltransferase</fullName>
        <ecNumber evidence="1">2.1.1.-</ecNumber>
    </submittedName>
</protein>
<dbReference type="EC" id="2.1.1.-" evidence="1"/>
<keyword evidence="1" id="KW-0808">Transferase</keyword>
<organism evidence="1 2">
    <name type="scientific">Actinomadura adrarensis</name>
    <dbReference type="NCBI Taxonomy" id="1819600"/>
    <lineage>
        <taxon>Bacteria</taxon>
        <taxon>Bacillati</taxon>
        <taxon>Actinomycetota</taxon>
        <taxon>Actinomycetes</taxon>
        <taxon>Streptosporangiales</taxon>
        <taxon>Thermomonosporaceae</taxon>
        <taxon>Actinomadura</taxon>
    </lineage>
</organism>
<gene>
    <name evidence="1" type="ORF">ACFQ07_05895</name>
</gene>
<dbReference type="Gene3D" id="3.40.50.150">
    <property type="entry name" value="Vaccinia Virus protein VP39"/>
    <property type="match status" value="1"/>
</dbReference>